<gene>
    <name evidence="2" type="ORF">PICMEDRAFT_74381</name>
</gene>
<keyword evidence="3" id="KW-1185">Reference proteome</keyword>
<evidence type="ECO:0000256" key="1">
    <source>
        <dbReference type="SAM" id="MobiDB-lite"/>
    </source>
</evidence>
<sequence length="182" mass="20703">MSQSRPAKSSHSKESEDLVTKAHLEQLKPENSAAFAFKYFDELSSHENPILTAEYKQLPDDSQFIDKHYDELVKYRDLICGVGGQFGEISGVPELFLRLSKVHPKHVVASTDGPEQTETQAIQGPAKEMKDSFLKMQVDQFDQFVIDLMNALRLNGGHLFVLDLLIYNNQVFDHCERTHHTV</sequence>
<proteinExistence type="predicted"/>
<dbReference type="Pfam" id="PF17315">
    <property type="entry name" value="FMP23"/>
    <property type="match status" value="1"/>
</dbReference>
<protein>
    <submittedName>
        <fullName evidence="2">Uncharacterized protein</fullName>
    </submittedName>
</protein>
<feature type="compositionally biased region" description="Basic and acidic residues" evidence="1">
    <location>
        <begin position="11"/>
        <end position="21"/>
    </location>
</feature>
<dbReference type="RefSeq" id="XP_019015781.1">
    <property type="nucleotide sequence ID" value="XM_019164753.1"/>
</dbReference>
<dbReference type="OrthoDB" id="4029988at2759"/>
<evidence type="ECO:0000313" key="3">
    <source>
        <dbReference type="Proteomes" id="UP000094455"/>
    </source>
</evidence>
<reference evidence="2 3" key="1">
    <citation type="journal article" date="2016" name="Proc. Natl. Acad. Sci. U.S.A.">
        <title>Comparative genomics of biotechnologically important yeasts.</title>
        <authorList>
            <person name="Riley R."/>
            <person name="Haridas S."/>
            <person name="Wolfe K.H."/>
            <person name="Lopes M.R."/>
            <person name="Hittinger C.T."/>
            <person name="Goeker M."/>
            <person name="Salamov A.A."/>
            <person name="Wisecaver J.H."/>
            <person name="Long T.M."/>
            <person name="Calvey C.H."/>
            <person name="Aerts A.L."/>
            <person name="Barry K.W."/>
            <person name="Choi C."/>
            <person name="Clum A."/>
            <person name="Coughlan A.Y."/>
            <person name="Deshpande S."/>
            <person name="Douglass A.P."/>
            <person name="Hanson S.J."/>
            <person name="Klenk H.-P."/>
            <person name="LaButti K.M."/>
            <person name="Lapidus A."/>
            <person name="Lindquist E.A."/>
            <person name="Lipzen A.M."/>
            <person name="Meier-Kolthoff J.P."/>
            <person name="Ohm R.A."/>
            <person name="Otillar R.P."/>
            <person name="Pangilinan J.L."/>
            <person name="Peng Y."/>
            <person name="Rokas A."/>
            <person name="Rosa C.A."/>
            <person name="Scheuner C."/>
            <person name="Sibirny A.A."/>
            <person name="Slot J.C."/>
            <person name="Stielow J.B."/>
            <person name="Sun H."/>
            <person name="Kurtzman C.P."/>
            <person name="Blackwell M."/>
            <person name="Grigoriev I.V."/>
            <person name="Jeffries T.W."/>
        </authorList>
    </citation>
    <scope>NUCLEOTIDE SEQUENCE [LARGE SCALE GENOMIC DNA]</scope>
    <source>
        <strain evidence="2 3">NRRL Y-2026</strain>
    </source>
</reference>
<dbReference type="GeneID" id="30181440"/>
<dbReference type="EMBL" id="KV454006">
    <property type="protein sequence ID" value="ODQ44668.1"/>
    <property type="molecule type" value="Genomic_DNA"/>
</dbReference>
<dbReference type="Proteomes" id="UP000094455">
    <property type="component" value="Unassembled WGS sequence"/>
</dbReference>
<organism evidence="2 3">
    <name type="scientific">Pichia membranifaciens NRRL Y-2026</name>
    <dbReference type="NCBI Taxonomy" id="763406"/>
    <lineage>
        <taxon>Eukaryota</taxon>
        <taxon>Fungi</taxon>
        <taxon>Dikarya</taxon>
        <taxon>Ascomycota</taxon>
        <taxon>Saccharomycotina</taxon>
        <taxon>Pichiomycetes</taxon>
        <taxon>Pichiales</taxon>
        <taxon>Pichiaceae</taxon>
        <taxon>Pichia</taxon>
    </lineage>
</organism>
<dbReference type="InterPro" id="IPR035283">
    <property type="entry name" value="Fmp23"/>
</dbReference>
<name>A0A1E3NGH0_9ASCO</name>
<feature type="region of interest" description="Disordered" evidence="1">
    <location>
        <begin position="1"/>
        <end position="21"/>
    </location>
</feature>
<dbReference type="AlphaFoldDB" id="A0A1E3NGH0"/>
<accession>A0A1E3NGH0</accession>
<evidence type="ECO:0000313" key="2">
    <source>
        <dbReference type="EMBL" id="ODQ44668.1"/>
    </source>
</evidence>